<keyword evidence="2" id="KW-1185">Reference proteome</keyword>
<gene>
    <name evidence="1" type="ORF">AYR53_05825</name>
</gene>
<dbReference type="Pfam" id="PF13472">
    <property type="entry name" value="Lipase_GDSL_2"/>
    <property type="match status" value="1"/>
</dbReference>
<evidence type="ECO:0000313" key="1">
    <source>
        <dbReference type="EMBL" id="ANK62342.1"/>
    </source>
</evidence>
<accession>A0A192H280</accession>
<dbReference type="AlphaFoldDB" id="A0A192H280"/>
<dbReference type="SUPFAM" id="SSF52266">
    <property type="entry name" value="SGNH hydrolase"/>
    <property type="match status" value="1"/>
</dbReference>
<dbReference type="OrthoDB" id="388542at2"/>
<dbReference type="InterPro" id="IPR013830">
    <property type="entry name" value="SGNH_hydro"/>
</dbReference>
<proteinExistence type="predicted"/>
<protein>
    <submittedName>
        <fullName evidence="1">Uncharacterized protein</fullName>
    </submittedName>
</protein>
<evidence type="ECO:0000313" key="2">
    <source>
        <dbReference type="Proteomes" id="UP000078582"/>
    </source>
</evidence>
<dbReference type="PANTHER" id="PTHR14209:SF19">
    <property type="entry name" value="ISOAMYL ACETATE-HYDROLYZING ESTERASE 1 HOMOLOG"/>
    <property type="match status" value="1"/>
</dbReference>
<dbReference type="GeneID" id="42981767"/>
<dbReference type="InterPro" id="IPR036514">
    <property type="entry name" value="SGNH_hydro_sf"/>
</dbReference>
<dbReference type="STRING" id="375175.AYR53_05825"/>
<dbReference type="KEGG" id="lbt:AYR52_08165"/>
<dbReference type="RefSeq" id="WP_068225538.1">
    <property type="nucleotide sequence ID" value="NZ_CP014623.1"/>
</dbReference>
<sequence>MAEIILFGDSILAGFNHGWTYPVITKTIQQAFPNDHVFNASVPGDTTKDALDRVTAHVLSRKPAAVVLFFGANDLSQILGISPQAYRQNLTELIRKIGANKLIMIGPPMIDERLNPDRPIHRITEYNQIVNDVSKEAHVDFINLSAAMQAQVKPLHQDDGLHFNSAGNQLLCSLITEHLRQRLMKN</sequence>
<reference evidence="1 2" key="1">
    <citation type="submission" date="2016-03" db="EMBL/GenBank/DDBJ databases">
        <title>Pediococcus and Lactobacillus from brewery environment - whole genome sequencing and assembly.</title>
        <authorList>
            <person name="Behr J."/>
            <person name="Geissler A.J."/>
            <person name="Vogel R.F."/>
        </authorList>
    </citation>
    <scope>NUCLEOTIDE SEQUENCE [LARGE SCALE GENOMIC DNA]</scope>
    <source>
        <strain evidence="1 2">TMW 1.1989</strain>
    </source>
</reference>
<dbReference type="Gene3D" id="3.40.50.1110">
    <property type="entry name" value="SGNH hydrolase"/>
    <property type="match status" value="1"/>
</dbReference>
<dbReference type="PANTHER" id="PTHR14209">
    <property type="entry name" value="ISOAMYL ACETATE-HYDROLYZING ESTERASE 1"/>
    <property type="match status" value="1"/>
</dbReference>
<dbReference type="Proteomes" id="UP000078582">
    <property type="component" value="Chromosome"/>
</dbReference>
<dbReference type="InterPro" id="IPR045136">
    <property type="entry name" value="Iah1-like"/>
</dbReference>
<dbReference type="EMBL" id="CP014873">
    <property type="protein sequence ID" value="ANK62342.1"/>
    <property type="molecule type" value="Genomic_DNA"/>
</dbReference>
<name>A0A192H280_9LACO</name>
<organism evidence="1 2">
    <name type="scientific">Loigolactobacillus backii</name>
    <dbReference type="NCBI Taxonomy" id="375175"/>
    <lineage>
        <taxon>Bacteria</taxon>
        <taxon>Bacillati</taxon>
        <taxon>Bacillota</taxon>
        <taxon>Bacilli</taxon>
        <taxon>Lactobacillales</taxon>
        <taxon>Lactobacillaceae</taxon>
        <taxon>Loigolactobacillus</taxon>
    </lineage>
</organism>